<dbReference type="InterPro" id="IPR013024">
    <property type="entry name" value="GGCT-like"/>
</dbReference>
<evidence type="ECO:0000256" key="1">
    <source>
        <dbReference type="ARBA" id="ARBA00012344"/>
    </source>
</evidence>
<proteinExistence type="predicted"/>
<dbReference type="EMBL" id="RCZE01000014">
    <property type="protein sequence ID" value="TPG73846.1"/>
    <property type="molecule type" value="Genomic_DNA"/>
</dbReference>
<evidence type="ECO:0000256" key="2">
    <source>
        <dbReference type="ARBA" id="ARBA00023239"/>
    </source>
</evidence>
<gene>
    <name evidence="3" type="ORF">EAH78_25970</name>
</gene>
<dbReference type="Gene3D" id="3.10.490.10">
    <property type="entry name" value="Gamma-glutamyl cyclotransferase-like"/>
    <property type="match status" value="1"/>
</dbReference>
<sequence>MWVFGYGSLMTDGWDKNLDCTQRVTAELKGYRRAFNKASVTNWGTRDCPCTTLNLVSEANTHCLGIAFEFSEARRGDVETYLARREGRSFELSYLEVIAEGAGAVQALVPLYAGKNIIRTLDMQAAIELASRAKGSSGKCTDYVLDVYEQLKRLGINDPAVTEMRDLLFEPRPD</sequence>
<dbReference type="InterPro" id="IPR006840">
    <property type="entry name" value="ChaC"/>
</dbReference>
<dbReference type="Proteomes" id="UP000317933">
    <property type="component" value="Unassembled WGS sequence"/>
</dbReference>
<evidence type="ECO:0000313" key="3">
    <source>
        <dbReference type="EMBL" id="TPG73846.1"/>
    </source>
</evidence>
<dbReference type="GO" id="GO:0061928">
    <property type="term" value="F:glutathione specific gamma-glutamylcyclotransferase activity"/>
    <property type="evidence" value="ECO:0007669"/>
    <property type="project" value="UniProtKB-EC"/>
</dbReference>
<dbReference type="RefSeq" id="WP_140670311.1">
    <property type="nucleotide sequence ID" value="NZ_RCZE01000014.1"/>
</dbReference>
<dbReference type="Pfam" id="PF04752">
    <property type="entry name" value="ChaC"/>
    <property type="match status" value="1"/>
</dbReference>
<reference evidence="3 4" key="1">
    <citation type="journal article" date="2019" name="Environ. Microbiol.">
        <title>Species interactions and distinct microbial communities in high Arctic permafrost affected cryosols are associated with the CH4 and CO2 gas fluxes.</title>
        <authorList>
            <person name="Altshuler I."/>
            <person name="Hamel J."/>
            <person name="Turney S."/>
            <person name="Magnuson E."/>
            <person name="Levesque R."/>
            <person name="Greer C."/>
            <person name="Whyte L.G."/>
        </authorList>
    </citation>
    <scope>NUCLEOTIDE SEQUENCE [LARGE SCALE GENOMIC DNA]</scope>
    <source>
        <strain evidence="3 4">E3</strain>
    </source>
</reference>
<keyword evidence="2" id="KW-0456">Lyase</keyword>
<dbReference type="AlphaFoldDB" id="A0A502HKC6"/>
<evidence type="ECO:0000313" key="4">
    <source>
        <dbReference type="Proteomes" id="UP000317933"/>
    </source>
</evidence>
<comment type="caution">
    <text evidence="3">The sequence shown here is derived from an EMBL/GenBank/DDBJ whole genome shotgun (WGS) entry which is preliminary data.</text>
</comment>
<dbReference type="PANTHER" id="PTHR12192">
    <property type="entry name" value="CATION TRANSPORT PROTEIN CHAC-RELATED"/>
    <property type="match status" value="1"/>
</dbReference>
<accession>A0A502HKC6</accession>
<organism evidence="3 4">
    <name type="scientific">Pseudomonas arsenicoxydans</name>
    <dbReference type="NCBI Taxonomy" id="702115"/>
    <lineage>
        <taxon>Bacteria</taxon>
        <taxon>Pseudomonadati</taxon>
        <taxon>Pseudomonadota</taxon>
        <taxon>Gammaproteobacteria</taxon>
        <taxon>Pseudomonadales</taxon>
        <taxon>Pseudomonadaceae</taxon>
        <taxon>Pseudomonas</taxon>
    </lineage>
</organism>
<name>A0A502HKC6_9PSED</name>
<dbReference type="GO" id="GO:0006751">
    <property type="term" value="P:glutathione catabolic process"/>
    <property type="evidence" value="ECO:0007669"/>
    <property type="project" value="InterPro"/>
</dbReference>
<dbReference type="CDD" id="cd06661">
    <property type="entry name" value="GGCT_like"/>
    <property type="match status" value="1"/>
</dbReference>
<dbReference type="PANTHER" id="PTHR12192:SF2">
    <property type="entry name" value="GLUTATHIONE-SPECIFIC GAMMA-GLUTAMYLCYCLOTRANSFERASE 2"/>
    <property type="match status" value="1"/>
</dbReference>
<dbReference type="EC" id="4.3.2.7" evidence="1"/>
<protein>
    <recommendedName>
        <fullName evidence="1">glutathione-specific gamma-glutamylcyclotransferase</fullName>
        <ecNumber evidence="1">4.3.2.7</ecNumber>
    </recommendedName>
</protein>
<dbReference type="GO" id="GO:0005737">
    <property type="term" value="C:cytoplasm"/>
    <property type="evidence" value="ECO:0007669"/>
    <property type="project" value="TreeGrafter"/>
</dbReference>